<name>A0A022QVZ1_ERYGU</name>
<dbReference type="EMBL" id="KI631019">
    <property type="protein sequence ID" value="EYU30695.1"/>
    <property type="molecule type" value="Genomic_DNA"/>
</dbReference>
<dbReference type="OrthoDB" id="694201at2759"/>
<dbReference type="PhylomeDB" id="A0A022QVZ1"/>
<dbReference type="Proteomes" id="UP000030748">
    <property type="component" value="Unassembled WGS sequence"/>
</dbReference>
<feature type="region of interest" description="Disordered" evidence="3">
    <location>
        <begin position="91"/>
        <end position="124"/>
    </location>
</feature>
<evidence type="ECO:0000256" key="1">
    <source>
        <dbReference type="ARBA" id="ARBA00004123"/>
    </source>
</evidence>
<organism evidence="4 5">
    <name type="scientific">Erythranthe guttata</name>
    <name type="common">Yellow monkey flower</name>
    <name type="synonym">Mimulus guttatus</name>
    <dbReference type="NCBI Taxonomy" id="4155"/>
    <lineage>
        <taxon>Eukaryota</taxon>
        <taxon>Viridiplantae</taxon>
        <taxon>Streptophyta</taxon>
        <taxon>Embryophyta</taxon>
        <taxon>Tracheophyta</taxon>
        <taxon>Spermatophyta</taxon>
        <taxon>Magnoliopsida</taxon>
        <taxon>eudicotyledons</taxon>
        <taxon>Gunneridae</taxon>
        <taxon>Pentapetalae</taxon>
        <taxon>asterids</taxon>
        <taxon>lamiids</taxon>
        <taxon>Lamiales</taxon>
        <taxon>Phrymaceae</taxon>
        <taxon>Erythranthe</taxon>
    </lineage>
</organism>
<dbReference type="GO" id="GO:0005634">
    <property type="term" value="C:nucleus"/>
    <property type="evidence" value="ECO:0007669"/>
    <property type="project" value="UniProtKB-SubCell"/>
</dbReference>
<feature type="compositionally biased region" description="Polar residues" evidence="3">
    <location>
        <begin position="148"/>
        <end position="160"/>
    </location>
</feature>
<dbReference type="KEGG" id="egt:105965435"/>
<gene>
    <name evidence="4" type="ORF">MIMGU_mgv1a014972mg</name>
</gene>
<evidence type="ECO:0000256" key="2">
    <source>
        <dbReference type="ARBA" id="ARBA00023242"/>
    </source>
</evidence>
<dbReference type="GO" id="GO:0006950">
    <property type="term" value="P:response to stress"/>
    <property type="evidence" value="ECO:0007669"/>
    <property type="project" value="UniProtKB-ARBA"/>
</dbReference>
<feature type="compositionally biased region" description="Low complexity" evidence="3">
    <location>
        <begin position="24"/>
        <end position="51"/>
    </location>
</feature>
<evidence type="ECO:0000256" key="3">
    <source>
        <dbReference type="SAM" id="MobiDB-lite"/>
    </source>
</evidence>
<protein>
    <recommendedName>
        <fullName evidence="6">Oxidative stress 3</fullName>
    </recommendedName>
</protein>
<keyword evidence="2" id="KW-0539">Nucleus</keyword>
<feature type="region of interest" description="Disordered" evidence="3">
    <location>
        <begin position="19"/>
        <end position="52"/>
    </location>
</feature>
<proteinExistence type="predicted"/>
<dbReference type="OMA" id="CESDMEY"/>
<keyword evidence="5" id="KW-1185">Reference proteome</keyword>
<accession>A0A022QVZ1</accession>
<evidence type="ECO:0008006" key="6">
    <source>
        <dbReference type="Google" id="ProtNLM"/>
    </source>
</evidence>
<feature type="compositionally biased region" description="Low complexity" evidence="3">
    <location>
        <begin position="112"/>
        <end position="124"/>
    </location>
</feature>
<dbReference type="InterPro" id="IPR051992">
    <property type="entry name" value="OxStress_Response_Reg"/>
</dbReference>
<evidence type="ECO:0000313" key="5">
    <source>
        <dbReference type="Proteomes" id="UP000030748"/>
    </source>
</evidence>
<feature type="region of interest" description="Disordered" evidence="3">
    <location>
        <begin position="147"/>
        <end position="172"/>
    </location>
</feature>
<dbReference type="STRING" id="4155.A0A022QVZ1"/>
<comment type="subcellular location">
    <subcellularLocation>
        <location evidence="1">Nucleus</location>
    </subcellularLocation>
</comment>
<sequence length="172" mass="18368">MGSINNYTWGIIKKDEENCESDMEYSSSSAADESTDDTSSSSSSSSDHSNSCGGGPLFHLAELMSQLPIKRGLSKYYHGKSQTFGSLASVESVDDLGKKDPQTTSYSRRMKSSSSCKSSGGYGGNLLNNNHRRKLLFCPKATIAKRSAATTPKTPFSPSLSAKPASTLMLVS</sequence>
<reference evidence="4" key="1">
    <citation type="journal article" date="2013" name="Proc. Natl. Acad. Sci. U.S.A.">
        <title>Fine-scale variation in meiotic recombination in Mimulus inferred from population shotgun sequencing.</title>
        <authorList>
            <person name="Hellsten U."/>
            <person name="Wright K.M."/>
            <person name="Jenkins J."/>
            <person name="Shu S."/>
            <person name="Yuan Y."/>
            <person name="Wessler S.R."/>
            <person name="Schmutz J."/>
            <person name="Willis J.H."/>
            <person name="Rokhsar D.S."/>
        </authorList>
    </citation>
    <scope>NUCLEOTIDE SEQUENCE [LARGE SCALE GENOMIC DNA]</scope>
</reference>
<dbReference type="AlphaFoldDB" id="A0A022QVZ1"/>
<dbReference type="PANTHER" id="PTHR33172">
    <property type="entry name" value="OS08G0516900 PROTEIN"/>
    <property type="match status" value="1"/>
</dbReference>
<evidence type="ECO:0000313" key="4">
    <source>
        <dbReference type="EMBL" id="EYU30695.1"/>
    </source>
</evidence>
<dbReference type="PANTHER" id="PTHR33172:SF103">
    <property type="entry name" value="PROTEIN OXIDATIVE STRESS 3"/>
    <property type="match status" value="1"/>
</dbReference>
<dbReference type="eggNOG" id="KOG4210">
    <property type="taxonomic scope" value="Eukaryota"/>
</dbReference>